<accession>A0A6D2JLV6</accession>
<evidence type="ECO:0000313" key="1">
    <source>
        <dbReference type="EMBL" id="CAA7037451.1"/>
    </source>
</evidence>
<dbReference type="AlphaFoldDB" id="A0A6D2JLV6"/>
<dbReference type="Proteomes" id="UP000467841">
    <property type="component" value="Unassembled WGS sequence"/>
</dbReference>
<gene>
    <name evidence="1" type="ORF">MERR_LOCUS24686</name>
</gene>
<sequence length="104" mass="10989">MATISSARTSSIPPDILLPKAITALSGEMHLEPETKPEQVPALAPEEPVPQAIINLSTFLDTVRDAVEDYPGLVDAIVDPEAEVDLSFGDLSALVDKDPAPSVK</sequence>
<keyword evidence="2" id="KW-1185">Reference proteome</keyword>
<proteinExistence type="predicted"/>
<name>A0A6D2JLV6_9BRAS</name>
<comment type="caution">
    <text evidence="1">The sequence shown here is derived from an EMBL/GenBank/DDBJ whole genome shotgun (WGS) entry which is preliminary data.</text>
</comment>
<evidence type="ECO:0000313" key="2">
    <source>
        <dbReference type="Proteomes" id="UP000467841"/>
    </source>
</evidence>
<organism evidence="1 2">
    <name type="scientific">Microthlaspi erraticum</name>
    <dbReference type="NCBI Taxonomy" id="1685480"/>
    <lineage>
        <taxon>Eukaryota</taxon>
        <taxon>Viridiplantae</taxon>
        <taxon>Streptophyta</taxon>
        <taxon>Embryophyta</taxon>
        <taxon>Tracheophyta</taxon>
        <taxon>Spermatophyta</taxon>
        <taxon>Magnoliopsida</taxon>
        <taxon>eudicotyledons</taxon>
        <taxon>Gunneridae</taxon>
        <taxon>Pentapetalae</taxon>
        <taxon>rosids</taxon>
        <taxon>malvids</taxon>
        <taxon>Brassicales</taxon>
        <taxon>Brassicaceae</taxon>
        <taxon>Coluteocarpeae</taxon>
        <taxon>Microthlaspi</taxon>
    </lineage>
</organism>
<dbReference type="EMBL" id="CACVBM020001174">
    <property type="protein sequence ID" value="CAA7037451.1"/>
    <property type="molecule type" value="Genomic_DNA"/>
</dbReference>
<reference evidence="1" key="1">
    <citation type="submission" date="2020-01" db="EMBL/GenBank/DDBJ databases">
        <authorList>
            <person name="Mishra B."/>
        </authorList>
    </citation>
    <scope>NUCLEOTIDE SEQUENCE [LARGE SCALE GENOMIC DNA]</scope>
</reference>
<protein>
    <submittedName>
        <fullName evidence="1">Uncharacterized protein</fullName>
    </submittedName>
</protein>